<accession>A0AAP2GVV2</accession>
<evidence type="ECO:0000313" key="3">
    <source>
        <dbReference type="Proteomes" id="UP001319080"/>
    </source>
</evidence>
<keyword evidence="1" id="KW-1133">Transmembrane helix</keyword>
<keyword evidence="3" id="KW-1185">Reference proteome</keyword>
<comment type="caution">
    <text evidence="2">The sequence shown here is derived from an EMBL/GenBank/DDBJ whole genome shotgun (WGS) entry which is preliminary data.</text>
</comment>
<gene>
    <name evidence="2" type="ORF">KK062_23250</name>
</gene>
<protein>
    <submittedName>
        <fullName evidence="2">Uncharacterized protein</fullName>
    </submittedName>
</protein>
<keyword evidence="1" id="KW-0812">Transmembrane</keyword>
<reference evidence="2 3" key="1">
    <citation type="submission" date="2021-05" db="EMBL/GenBank/DDBJ databases">
        <title>A Polyphasic approach of four new species of the genus Ohtaekwangia: Ohtaekwangia histidinii sp. nov., Ohtaekwangia cretensis sp. nov., Ohtaekwangia indiensis sp. nov., Ohtaekwangia reichenbachii sp. nov. from diverse environment.</title>
        <authorList>
            <person name="Octaviana S."/>
        </authorList>
    </citation>
    <scope>NUCLEOTIDE SEQUENCE [LARGE SCALE GENOMIC DNA]</scope>
    <source>
        <strain evidence="2 3">PWU5</strain>
    </source>
</reference>
<evidence type="ECO:0000256" key="1">
    <source>
        <dbReference type="SAM" id="Phobius"/>
    </source>
</evidence>
<dbReference type="EMBL" id="JAHESE010000030">
    <property type="protein sequence ID" value="MBT1711180.1"/>
    <property type="molecule type" value="Genomic_DNA"/>
</dbReference>
<name>A0AAP2GVV2_9BACT</name>
<dbReference type="RefSeq" id="WP_254086755.1">
    <property type="nucleotide sequence ID" value="NZ_JAHESE010000030.1"/>
</dbReference>
<organism evidence="2 3">
    <name type="scientific">Dawidia cretensis</name>
    <dbReference type="NCBI Taxonomy" id="2782350"/>
    <lineage>
        <taxon>Bacteria</taxon>
        <taxon>Pseudomonadati</taxon>
        <taxon>Bacteroidota</taxon>
        <taxon>Cytophagia</taxon>
        <taxon>Cytophagales</taxon>
        <taxon>Chryseotaleaceae</taxon>
        <taxon>Dawidia</taxon>
    </lineage>
</organism>
<evidence type="ECO:0000313" key="2">
    <source>
        <dbReference type="EMBL" id="MBT1711180.1"/>
    </source>
</evidence>
<sequence length="168" mass="18789">MKSKLTKAEFRERLSLRTAVSDFTIFNLLGFSGKPFRGIFDDSTFAIVRNSGWKNARVIEITGEYQASDDNSTEVTYDVGISKNGLILSYVGGVIMLAGIAAIFFFDGDSMNASGALALTGFVILCFLLQFVSLRITKRLVDQRFREEFEIGQESEEEEWERLAGANR</sequence>
<dbReference type="AlphaFoldDB" id="A0AAP2GVV2"/>
<feature type="transmembrane region" description="Helical" evidence="1">
    <location>
        <begin position="87"/>
        <end position="106"/>
    </location>
</feature>
<keyword evidence="1" id="KW-0472">Membrane</keyword>
<proteinExistence type="predicted"/>
<dbReference type="Proteomes" id="UP001319080">
    <property type="component" value="Unassembled WGS sequence"/>
</dbReference>
<feature type="transmembrane region" description="Helical" evidence="1">
    <location>
        <begin position="112"/>
        <end position="134"/>
    </location>
</feature>